<reference evidence="1" key="1">
    <citation type="submission" date="2016-10" db="EMBL/GenBank/DDBJ databases">
        <title>Sequence of Gallionella enrichment culture.</title>
        <authorList>
            <person name="Poehlein A."/>
            <person name="Muehling M."/>
            <person name="Daniel R."/>
        </authorList>
    </citation>
    <scope>NUCLEOTIDE SEQUENCE</scope>
</reference>
<dbReference type="Gene3D" id="1.25.40.10">
    <property type="entry name" value="Tetratricopeptide repeat domain"/>
    <property type="match status" value="3"/>
</dbReference>
<name>A0A1J5Q344_9ZZZZ</name>
<dbReference type="EMBL" id="MLJW01001466">
    <property type="protein sequence ID" value="OIQ78113.1"/>
    <property type="molecule type" value="Genomic_DNA"/>
</dbReference>
<dbReference type="GO" id="GO:0006508">
    <property type="term" value="P:proteolysis"/>
    <property type="evidence" value="ECO:0007669"/>
    <property type="project" value="UniProtKB-KW"/>
</dbReference>
<protein>
    <submittedName>
        <fullName evidence="1">Beta-barrel assembly-enhancing protease</fullName>
    </submittedName>
</protein>
<dbReference type="Pfam" id="PF13432">
    <property type="entry name" value="TPR_16"/>
    <property type="match status" value="2"/>
</dbReference>
<evidence type="ECO:0000313" key="1">
    <source>
        <dbReference type="EMBL" id="OIQ78113.1"/>
    </source>
</evidence>
<dbReference type="PANTHER" id="PTHR12558:SF13">
    <property type="entry name" value="CELL DIVISION CYCLE PROTEIN 27 HOMOLOG"/>
    <property type="match status" value="1"/>
</dbReference>
<dbReference type="SUPFAM" id="SSF48452">
    <property type="entry name" value="TPR-like"/>
    <property type="match status" value="2"/>
</dbReference>
<dbReference type="AlphaFoldDB" id="A0A1J5Q344"/>
<proteinExistence type="predicted"/>
<dbReference type="PROSITE" id="PS50005">
    <property type="entry name" value="TPR"/>
    <property type="match status" value="1"/>
</dbReference>
<dbReference type="InterPro" id="IPR019734">
    <property type="entry name" value="TPR_rpt"/>
</dbReference>
<gene>
    <name evidence="1" type="primary">bepA_68</name>
    <name evidence="1" type="ORF">GALL_401860</name>
</gene>
<dbReference type="Pfam" id="PF13174">
    <property type="entry name" value="TPR_6"/>
    <property type="match status" value="1"/>
</dbReference>
<dbReference type="PANTHER" id="PTHR12558">
    <property type="entry name" value="CELL DIVISION CYCLE 16,23,27"/>
    <property type="match status" value="1"/>
</dbReference>
<dbReference type="InterPro" id="IPR011990">
    <property type="entry name" value="TPR-like_helical_dom_sf"/>
</dbReference>
<sequence length="562" mass="62218">MPNKTRPTRISATAIALLFASLTANALDTTSQRPASGLTGEFVYKYLVGEIAGQRGDPGLAGSLFYDLAKSSRDPRLAERATHAAAYANQPQLALQAASLWAELDPASNEAQQAAAQLLLGAGNPGDALPHLQKLLIPEASRASEFLYLDSILARYADKAAVLTMMQTLAKPYPKLAEAHFCVAHSAWAAGKPDLAMDELKLADKLSPGWELAALLRGEMLLGQSPEDALHFYQNFLGEHPLANEVRLAYAKLLVNQKQFELARQQFAPLAESSGSNPEIAVAAGLLSAQLDDFAQADRYFEQALERGFKQPDQLYLYLGQSAESQKQDDKALDWYRRVGEGEQYFDAQLHIATVLARQGKLEDARTLLHGLTHLDSEQQVIALQLEANLLSTAKNDQEAYAVLERAVTTLPNTPELIYDYAMEAEKVQRYDVMEKQLRTLMVLKPDFAQAYNALGYTLADRNERLDEAARLIGKALALSPNDYYILDSMGWLQYRLGKLDQAADYLQRAYTMQADPEVAAHLGEVLWQQGKHDQAQQTWTNALREHPDNELLIDTAKKFGQ</sequence>
<organism evidence="1">
    <name type="scientific">mine drainage metagenome</name>
    <dbReference type="NCBI Taxonomy" id="410659"/>
    <lineage>
        <taxon>unclassified sequences</taxon>
        <taxon>metagenomes</taxon>
        <taxon>ecological metagenomes</taxon>
    </lineage>
</organism>
<keyword evidence="1" id="KW-0645">Protease</keyword>
<dbReference type="GO" id="GO:0008233">
    <property type="term" value="F:peptidase activity"/>
    <property type="evidence" value="ECO:0007669"/>
    <property type="project" value="UniProtKB-KW"/>
</dbReference>
<keyword evidence="1" id="KW-0378">Hydrolase</keyword>
<accession>A0A1J5Q344</accession>
<dbReference type="SMART" id="SM00028">
    <property type="entry name" value="TPR"/>
    <property type="match status" value="7"/>
</dbReference>
<comment type="caution">
    <text evidence="1">The sequence shown here is derived from an EMBL/GenBank/DDBJ whole genome shotgun (WGS) entry which is preliminary data.</text>
</comment>